<dbReference type="GeneID" id="77936316"/>
<keyword evidence="2" id="KW-1185">Reference proteome</keyword>
<dbReference type="Proteomes" id="UP000222678">
    <property type="component" value="Genome"/>
</dbReference>
<evidence type="ECO:0000313" key="2">
    <source>
        <dbReference type="Proteomes" id="UP000222678"/>
    </source>
</evidence>
<evidence type="ECO:0000313" key="1">
    <source>
        <dbReference type="EMBL" id="AUZ95466.1"/>
    </source>
</evidence>
<dbReference type="RefSeq" id="YP_010660321.1">
    <property type="nucleotide sequence ID" value="NC_070876.1"/>
</dbReference>
<name>A0A2L0V126_9CAUD</name>
<organism evidence="1 2">
    <name type="scientific">Agrobacterium phage Atu_ph08</name>
    <dbReference type="NCBI Taxonomy" id="2024265"/>
    <lineage>
        <taxon>Viruses</taxon>
        <taxon>Duplodnaviria</taxon>
        <taxon>Heunggongvirae</taxon>
        <taxon>Uroviricota</taxon>
        <taxon>Caudoviricetes</taxon>
        <taxon>Roslyckyvirus</taxon>
        <taxon>Roslyckyvirus ph08</taxon>
    </lineage>
</organism>
<dbReference type="KEGG" id="vg:77936316"/>
<accession>A0A2L0V126</accession>
<sequence>MPALTATVTAAVGAARRTRDTELVTVAIEAATARLRAVKRLAPDTAAIAEQRAAMRRVRESVGAIVVGAVPGRETRKLPSLIVKAFTSAPLVVPRLSITSPQC</sequence>
<reference evidence="1 2" key="1">
    <citation type="submission" date="2017-06" db="EMBL/GenBank/DDBJ databases">
        <authorList>
            <person name="Kim H.J."/>
            <person name="Triplett B.A."/>
        </authorList>
    </citation>
    <scope>NUCLEOTIDE SEQUENCE [LARGE SCALE GENOMIC DNA]</scope>
</reference>
<proteinExistence type="predicted"/>
<dbReference type="EMBL" id="MF403009">
    <property type="protein sequence ID" value="AUZ95466.1"/>
    <property type="molecule type" value="Genomic_DNA"/>
</dbReference>
<protein>
    <submittedName>
        <fullName evidence="1">Uncharacterized protein</fullName>
    </submittedName>
</protein>